<reference evidence="12 13" key="1">
    <citation type="submission" date="2018-10" db="EMBL/GenBank/DDBJ databases">
        <title>Notoacmeibacter sp. M2BS9Y-3-1, whole genome shotgun sequence.</title>
        <authorList>
            <person name="Tuo L."/>
        </authorList>
    </citation>
    <scope>NUCLEOTIDE SEQUENCE [LARGE SCALE GENOMIC DNA]</scope>
    <source>
        <strain evidence="12 13">M2BS9Y-3-1</strain>
    </source>
</reference>
<dbReference type="AlphaFoldDB" id="A0A3L7J8X8"/>
<evidence type="ECO:0000256" key="10">
    <source>
        <dbReference type="RuleBase" id="RU000594"/>
    </source>
</evidence>
<accession>A0A3L7J8X8</accession>
<comment type="pathway">
    <text evidence="9">Protein modification; lipoprotein biosynthesis (signal peptide cleavage).</text>
</comment>
<dbReference type="InterPro" id="IPR001872">
    <property type="entry name" value="Peptidase_A8"/>
</dbReference>
<name>A0A3L7J8X8_9HYPH</name>
<evidence type="ECO:0000256" key="7">
    <source>
        <dbReference type="ARBA" id="ARBA00022989"/>
    </source>
</evidence>
<dbReference type="HAMAP" id="MF_00161">
    <property type="entry name" value="LspA"/>
    <property type="match status" value="1"/>
</dbReference>
<keyword evidence="2 9" id="KW-1003">Cell membrane</keyword>
<evidence type="ECO:0000256" key="9">
    <source>
        <dbReference type="HAMAP-Rule" id="MF_00161"/>
    </source>
</evidence>
<comment type="similarity">
    <text evidence="1 9 11">Belongs to the peptidase A8 family.</text>
</comment>
<feature type="transmembrane region" description="Helical" evidence="9">
    <location>
        <begin position="109"/>
        <end position="131"/>
    </location>
</feature>
<dbReference type="GO" id="GO:0006508">
    <property type="term" value="P:proteolysis"/>
    <property type="evidence" value="ECO:0007669"/>
    <property type="project" value="UniProtKB-KW"/>
</dbReference>
<feature type="active site" evidence="9">
    <location>
        <position position="150"/>
    </location>
</feature>
<evidence type="ECO:0000256" key="5">
    <source>
        <dbReference type="ARBA" id="ARBA00022750"/>
    </source>
</evidence>
<keyword evidence="13" id="KW-1185">Reference proteome</keyword>
<comment type="function">
    <text evidence="9 10">This protein specifically catalyzes the removal of signal peptides from prolipoproteins.</text>
</comment>
<keyword evidence="4 9" id="KW-0812">Transmembrane</keyword>
<keyword evidence="7 9" id="KW-1133">Transmembrane helix</keyword>
<dbReference type="PANTHER" id="PTHR33695:SF1">
    <property type="entry name" value="LIPOPROTEIN SIGNAL PEPTIDASE"/>
    <property type="match status" value="1"/>
</dbReference>
<keyword evidence="8 9" id="KW-0472">Membrane</keyword>
<dbReference type="Pfam" id="PF01252">
    <property type="entry name" value="Peptidase_A8"/>
    <property type="match status" value="1"/>
</dbReference>
<dbReference type="Proteomes" id="UP000281094">
    <property type="component" value="Unassembled WGS sequence"/>
</dbReference>
<dbReference type="EC" id="3.4.23.36" evidence="9"/>
<dbReference type="PROSITE" id="PS00855">
    <property type="entry name" value="SPASE_II"/>
    <property type="match status" value="1"/>
</dbReference>
<feature type="transmembrane region" description="Helical" evidence="9">
    <location>
        <begin position="79"/>
        <end position="97"/>
    </location>
</feature>
<evidence type="ECO:0000256" key="1">
    <source>
        <dbReference type="ARBA" id="ARBA00006139"/>
    </source>
</evidence>
<feature type="transmembrane region" description="Helical" evidence="9">
    <location>
        <begin position="143"/>
        <end position="162"/>
    </location>
</feature>
<dbReference type="PANTHER" id="PTHR33695">
    <property type="entry name" value="LIPOPROTEIN SIGNAL PEPTIDASE"/>
    <property type="match status" value="1"/>
</dbReference>
<keyword evidence="6 9" id="KW-0378">Hydrolase</keyword>
<feature type="transmembrane region" description="Helical" evidence="9">
    <location>
        <begin position="20"/>
        <end position="42"/>
    </location>
</feature>
<protein>
    <recommendedName>
        <fullName evidence="9">Lipoprotein signal peptidase</fullName>
        <ecNumber evidence="9">3.4.23.36</ecNumber>
    </recommendedName>
    <alternativeName>
        <fullName evidence="9">Prolipoprotein signal peptidase</fullName>
    </alternativeName>
    <alternativeName>
        <fullName evidence="9">Signal peptidase II</fullName>
        <shortName evidence="9">SPase II</shortName>
    </alternativeName>
</protein>
<dbReference type="NCBIfam" id="TIGR00077">
    <property type="entry name" value="lspA"/>
    <property type="match status" value="1"/>
</dbReference>
<evidence type="ECO:0000256" key="6">
    <source>
        <dbReference type="ARBA" id="ARBA00022801"/>
    </source>
</evidence>
<dbReference type="GO" id="GO:0004190">
    <property type="term" value="F:aspartic-type endopeptidase activity"/>
    <property type="evidence" value="ECO:0007669"/>
    <property type="project" value="UniProtKB-UniRule"/>
</dbReference>
<evidence type="ECO:0000256" key="2">
    <source>
        <dbReference type="ARBA" id="ARBA00022475"/>
    </source>
</evidence>
<gene>
    <name evidence="9" type="primary">lspA</name>
    <name evidence="12" type="ORF">D8780_00380</name>
</gene>
<feature type="active site" evidence="9">
    <location>
        <position position="132"/>
    </location>
</feature>
<evidence type="ECO:0000313" key="12">
    <source>
        <dbReference type="EMBL" id="RLQ86884.1"/>
    </source>
</evidence>
<comment type="catalytic activity">
    <reaction evidence="9 10">
        <text>Release of signal peptides from bacterial membrane prolipoproteins. Hydrolyzes -Xaa-Yaa-Zaa-|-(S,diacylglyceryl)Cys-, in which Xaa is hydrophobic (preferably Leu), and Yaa (Ala or Ser) and Zaa (Gly or Ala) have small, neutral side chains.</text>
        <dbReference type="EC" id="3.4.23.36"/>
    </reaction>
</comment>
<evidence type="ECO:0000256" key="3">
    <source>
        <dbReference type="ARBA" id="ARBA00022670"/>
    </source>
</evidence>
<dbReference type="PRINTS" id="PR00781">
    <property type="entry name" value="LIPOSIGPTASE"/>
</dbReference>
<organism evidence="12 13">
    <name type="scientific">Notoacmeibacter ruber</name>
    <dbReference type="NCBI Taxonomy" id="2670375"/>
    <lineage>
        <taxon>Bacteria</taxon>
        <taxon>Pseudomonadati</taxon>
        <taxon>Pseudomonadota</taxon>
        <taxon>Alphaproteobacteria</taxon>
        <taxon>Hyphomicrobiales</taxon>
        <taxon>Notoacmeibacteraceae</taxon>
        <taxon>Notoacmeibacter</taxon>
    </lineage>
</organism>
<dbReference type="RefSeq" id="WP_121643853.1">
    <property type="nucleotide sequence ID" value="NZ_RCWN01000001.1"/>
</dbReference>
<keyword evidence="3 9" id="KW-0645">Protease</keyword>
<evidence type="ECO:0000256" key="8">
    <source>
        <dbReference type="ARBA" id="ARBA00023136"/>
    </source>
</evidence>
<comment type="subcellular location">
    <subcellularLocation>
        <location evidence="9">Cell membrane</location>
        <topology evidence="9">Multi-pass membrane protein</topology>
    </subcellularLocation>
</comment>
<evidence type="ECO:0000256" key="4">
    <source>
        <dbReference type="ARBA" id="ARBA00022692"/>
    </source>
</evidence>
<keyword evidence="5 9" id="KW-0064">Aspartyl protease</keyword>
<proteinExistence type="inferred from homology"/>
<dbReference type="EMBL" id="RCWN01000001">
    <property type="protein sequence ID" value="RLQ86884.1"/>
    <property type="molecule type" value="Genomic_DNA"/>
</dbReference>
<dbReference type="UniPathway" id="UPA00665"/>
<sequence length="174" mass="19837">MNSHNHSSPSQTTREDHLKSFLWAIFLIFALVVVDQTAKIWVEAYMEYHQEIDLLPVFSLFRTHNTGVAFSMLSDAGPGLLTVLSLAICGFVLWLLWRTPMDHQIARLGYTLIIAGAIGNLIDRVSLGYVVDYFRFHTEIWSFAIFNLADAFITIGAVLAVLQEFMIWRATRQQ</sequence>
<dbReference type="GO" id="GO:0005886">
    <property type="term" value="C:plasma membrane"/>
    <property type="evidence" value="ECO:0007669"/>
    <property type="project" value="UniProtKB-SubCell"/>
</dbReference>
<comment type="caution">
    <text evidence="12">The sequence shown here is derived from an EMBL/GenBank/DDBJ whole genome shotgun (WGS) entry which is preliminary data.</text>
</comment>
<evidence type="ECO:0000313" key="13">
    <source>
        <dbReference type="Proteomes" id="UP000281094"/>
    </source>
</evidence>
<evidence type="ECO:0000256" key="11">
    <source>
        <dbReference type="RuleBase" id="RU004181"/>
    </source>
</evidence>